<dbReference type="NCBIfam" id="TIGR01552">
    <property type="entry name" value="phd_fam"/>
    <property type="match status" value="1"/>
</dbReference>
<evidence type="ECO:0000256" key="1">
    <source>
        <dbReference type="ARBA" id="ARBA00009981"/>
    </source>
</evidence>
<dbReference type="SUPFAM" id="SSF143120">
    <property type="entry name" value="YefM-like"/>
    <property type="match status" value="1"/>
</dbReference>
<protein>
    <recommendedName>
        <fullName evidence="2">Antitoxin</fullName>
    </recommendedName>
</protein>
<evidence type="ECO:0000313" key="4">
    <source>
        <dbReference type="EMBL" id="OWJ80339.1"/>
    </source>
</evidence>
<dbReference type="InterPro" id="IPR006442">
    <property type="entry name" value="Antitoxin_Phd/YefM"/>
</dbReference>
<proteinExistence type="inferred from homology"/>
<dbReference type="OrthoDB" id="7473440at2"/>
<comment type="similarity">
    <text evidence="1 2">Belongs to the phD/YefM antitoxin family.</text>
</comment>
<dbReference type="AlphaFoldDB" id="A0A212AFY0"/>
<evidence type="ECO:0000256" key="2">
    <source>
        <dbReference type="RuleBase" id="RU362080"/>
    </source>
</evidence>
<comment type="caution">
    <text evidence="4">The sequence shown here is derived from an EMBL/GenBank/DDBJ whole genome shotgun (WGS) entry which is preliminary data.</text>
</comment>
<comment type="function">
    <text evidence="2">Antitoxin component of a type II toxin-antitoxin (TA) system.</text>
</comment>
<evidence type="ECO:0000313" key="5">
    <source>
        <dbReference type="Proteomes" id="UP000196878"/>
    </source>
</evidence>
<reference evidence="4 5" key="1">
    <citation type="submission" date="2016-12" db="EMBL/GenBank/DDBJ databases">
        <title>Comparison of Traditional DNA-DNA Hybridization with In Silico Genomic Analysis.</title>
        <authorList>
            <person name="Nicholson A.C."/>
            <person name="Humrighouse B.W."/>
            <person name="Graziano J."/>
            <person name="Lasker B."/>
            <person name="Whitney A.M."/>
            <person name="Mcquiston J.R."/>
        </authorList>
    </citation>
    <scope>NUCLEOTIDE SEQUENCE [LARGE SCALE GENOMIC DNA]</scope>
    <source>
        <strain evidence="4 5">H2240</strain>
    </source>
</reference>
<dbReference type="RefSeq" id="WP_088214170.1">
    <property type="nucleotide sequence ID" value="NZ_NIPW01000005.1"/>
</dbReference>
<dbReference type="Gene3D" id="3.40.1620.10">
    <property type="entry name" value="YefM-like domain"/>
    <property type="match status" value="1"/>
</dbReference>
<keyword evidence="5" id="KW-1185">Reference proteome</keyword>
<evidence type="ECO:0000256" key="3">
    <source>
        <dbReference type="SAM" id="MobiDB-lite"/>
    </source>
</evidence>
<dbReference type="InterPro" id="IPR036165">
    <property type="entry name" value="YefM-like_sf"/>
</dbReference>
<sequence length="85" mass="8877">MRISVADAKARFSDLIRRAEAGETVELTRYGRPVARIVAAGQGAEVPLIGALSGRILWRLSEEDASEAPGAEADRDPRGSGGAGT</sequence>
<dbReference type="Proteomes" id="UP000196878">
    <property type="component" value="Unassembled WGS sequence"/>
</dbReference>
<feature type="region of interest" description="Disordered" evidence="3">
    <location>
        <begin position="63"/>
        <end position="85"/>
    </location>
</feature>
<dbReference type="EMBL" id="NIPW01000005">
    <property type="protein sequence ID" value="OWJ80339.1"/>
    <property type="molecule type" value="Genomic_DNA"/>
</dbReference>
<dbReference type="Pfam" id="PF02604">
    <property type="entry name" value="PhdYeFM_antitox"/>
    <property type="match status" value="1"/>
</dbReference>
<name>A0A212AFY0_9RHOB</name>
<organism evidence="4 5">
    <name type="scientific">Haematobacter genomosp. 1</name>
    <dbReference type="NCBI Taxonomy" id="366618"/>
    <lineage>
        <taxon>Bacteria</taxon>
        <taxon>Pseudomonadati</taxon>
        <taxon>Pseudomonadota</taxon>
        <taxon>Alphaproteobacteria</taxon>
        <taxon>Rhodobacterales</taxon>
        <taxon>Paracoccaceae</taxon>
        <taxon>Haematobacter</taxon>
    </lineage>
</organism>
<gene>
    <name evidence="4" type="ORF">CDV49_03475</name>
</gene>
<accession>A0A212AFY0</accession>